<proteinExistence type="predicted"/>
<dbReference type="InterPro" id="IPR036770">
    <property type="entry name" value="Ankyrin_rpt-contain_sf"/>
</dbReference>
<dbReference type="PRINTS" id="PR01415">
    <property type="entry name" value="ANKYRIN"/>
</dbReference>
<evidence type="ECO:0000313" key="5">
    <source>
        <dbReference type="Proteomes" id="UP000235728"/>
    </source>
</evidence>
<keyword evidence="2 3" id="KW-0040">ANK repeat</keyword>
<organism evidence="4 5">
    <name type="scientific">Beauveria bassiana</name>
    <name type="common">White muscardine disease fungus</name>
    <name type="synonym">Tritirachium shiotae</name>
    <dbReference type="NCBI Taxonomy" id="176275"/>
    <lineage>
        <taxon>Eukaryota</taxon>
        <taxon>Fungi</taxon>
        <taxon>Dikarya</taxon>
        <taxon>Ascomycota</taxon>
        <taxon>Pezizomycotina</taxon>
        <taxon>Sordariomycetes</taxon>
        <taxon>Hypocreomycetidae</taxon>
        <taxon>Hypocreales</taxon>
        <taxon>Cordycipitaceae</taxon>
        <taxon>Beauveria</taxon>
    </lineage>
</organism>
<protein>
    <submittedName>
        <fullName evidence="4">Lysophospholipase</fullName>
    </submittedName>
</protein>
<dbReference type="Gene3D" id="1.25.40.20">
    <property type="entry name" value="Ankyrin repeat-containing domain"/>
    <property type="match status" value="1"/>
</dbReference>
<evidence type="ECO:0000256" key="2">
    <source>
        <dbReference type="ARBA" id="ARBA00023043"/>
    </source>
</evidence>
<comment type="caution">
    <text evidence="4">The sequence shown here is derived from an EMBL/GenBank/DDBJ whole genome shotgun (WGS) entry which is preliminary data.</text>
</comment>
<accession>A0A2N6P2U4</accession>
<name>A0A2N6P2U4_BEABA</name>
<dbReference type="PANTHER" id="PTHR24134:SF9">
    <property type="entry name" value="ANKYRIN REPEAT AND SOCS BOX PROTEIN 8"/>
    <property type="match status" value="1"/>
</dbReference>
<feature type="repeat" description="ANK" evidence="3">
    <location>
        <begin position="5"/>
        <end position="37"/>
    </location>
</feature>
<dbReference type="PROSITE" id="PS50088">
    <property type="entry name" value="ANK_REPEAT"/>
    <property type="match status" value="2"/>
</dbReference>
<dbReference type="PROSITE" id="PS50297">
    <property type="entry name" value="ANK_REP_REGION"/>
    <property type="match status" value="2"/>
</dbReference>
<keyword evidence="1" id="KW-0677">Repeat</keyword>
<dbReference type="PANTHER" id="PTHR24134">
    <property type="entry name" value="ANKYRIN REPEAT-CONTAINING PROTEIN DDB_G0279043"/>
    <property type="match status" value="1"/>
</dbReference>
<evidence type="ECO:0000313" key="4">
    <source>
        <dbReference type="EMBL" id="PMB73844.1"/>
    </source>
</evidence>
<reference evidence="4 5" key="1">
    <citation type="journal article" date="2016" name="Appl. Microbiol. Biotechnol.">
        <title>Characterization of T-DNA insertion mutants with decreased virulence in the entomopathogenic fungus Beauveria bassiana JEF-007.</title>
        <authorList>
            <person name="Kim S."/>
            <person name="Lee S.J."/>
            <person name="Nai Y.S."/>
            <person name="Yu J.S."/>
            <person name="Lee M.R."/>
            <person name="Yang Y.T."/>
            <person name="Kim J.S."/>
        </authorList>
    </citation>
    <scope>NUCLEOTIDE SEQUENCE [LARGE SCALE GENOMIC DNA]</scope>
    <source>
        <strain evidence="4 5">JEF-007</strain>
    </source>
</reference>
<dbReference type="SMART" id="SM00248">
    <property type="entry name" value="ANK"/>
    <property type="match status" value="2"/>
</dbReference>
<dbReference type="SUPFAM" id="SSF48403">
    <property type="entry name" value="Ankyrin repeat"/>
    <property type="match status" value="1"/>
</dbReference>
<dbReference type="AlphaFoldDB" id="A0A2N6P2U4"/>
<dbReference type="EMBL" id="MRVG01000001">
    <property type="protein sequence ID" value="PMB73844.1"/>
    <property type="molecule type" value="Genomic_DNA"/>
</dbReference>
<dbReference type="InterPro" id="IPR002110">
    <property type="entry name" value="Ankyrin_rpt"/>
</dbReference>
<gene>
    <name evidence="4" type="primary">Aspg_1</name>
    <name evidence="4" type="ORF">BM221_001270</name>
</gene>
<sequence>MQNHVGMTPLHLAVYYRNAALVTLLLQYNADLEARDIQGRKAVDLAVEAENFPIVELLIAHGTKI</sequence>
<evidence type="ECO:0000256" key="3">
    <source>
        <dbReference type="PROSITE-ProRule" id="PRU00023"/>
    </source>
</evidence>
<evidence type="ECO:0000256" key="1">
    <source>
        <dbReference type="ARBA" id="ARBA00022737"/>
    </source>
</evidence>
<dbReference type="Pfam" id="PF12796">
    <property type="entry name" value="Ank_2"/>
    <property type="match status" value="1"/>
</dbReference>
<dbReference type="OMA" id="AHVNERN"/>
<feature type="repeat" description="ANK" evidence="3">
    <location>
        <begin position="38"/>
        <end position="65"/>
    </location>
</feature>
<dbReference type="Proteomes" id="UP000235728">
    <property type="component" value="Unassembled WGS sequence"/>
</dbReference>